<dbReference type="Proteomes" id="UP000193920">
    <property type="component" value="Unassembled WGS sequence"/>
</dbReference>
<keyword evidence="5" id="KW-0732">Signal</keyword>
<dbReference type="SUPFAM" id="SSF51445">
    <property type="entry name" value="(Trans)glycosidases"/>
    <property type="match status" value="1"/>
</dbReference>
<dbReference type="GO" id="GO:0030246">
    <property type="term" value="F:carbohydrate binding"/>
    <property type="evidence" value="ECO:0007669"/>
    <property type="project" value="InterPro"/>
</dbReference>
<evidence type="ECO:0000256" key="1">
    <source>
        <dbReference type="ARBA" id="ARBA00007754"/>
    </source>
</evidence>
<dbReference type="OrthoDB" id="5286354at2759"/>
<feature type="active site" description="Proton donor" evidence="4">
    <location>
        <position position="321"/>
    </location>
</feature>
<dbReference type="InterPro" id="IPR008979">
    <property type="entry name" value="Galactose-bd-like_sf"/>
</dbReference>
<dbReference type="Pfam" id="PF02156">
    <property type="entry name" value="Glyco_hydro_26"/>
    <property type="match status" value="1"/>
</dbReference>
<dbReference type="PANTHER" id="PTHR40079:SF4">
    <property type="entry name" value="GH26 DOMAIN-CONTAINING PROTEIN-RELATED"/>
    <property type="match status" value="1"/>
</dbReference>
<organism evidence="7 8">
    <name type="scientific">Neocallimastix californiae</name>
    <dbReference type="NCBI Taxonomy" id="1754190"/>
    <lineage>
        <taxon>Eukaryota</taxon>
        <taxon>Fungi</taxon>
        <taxon>Fungi incertae sedis</taxon>
        <taxon>Chytridiomycota</taxon>
        <taxon>Chytridiomycota incertae sedis</taxon>
        <taxon>Neocallimastigomycetes</taxon>
        <taxon>Neocallimastigales</taxon>
        <taxon>Neocallimastigaceae</taxon>
        <taxon>Neocallimastix</taxon>
    </lineage>
</organism>
<evidence type="ECO:0000313" key="7">
    <source>
        <dbReference type="EMBL" id="ORY28664.1"/>
    </source>
</evidence>
<dbReference type="SUPFAM" id="SSF49785">
    <property type="entry name" value="Galactose-binding domain-like"/>
    <property type="match status" value="1"/>
</dbReference>
<gene>
    <name evidence="7" type="ORF">LY90DRAFT_674067</name>
</gene>
<feature type="active site" description="Nucleophile" evidence="4">
    <location>
        <position position="411"/>
    </location>
</feature>
<dbReference type="InterPro" id="IPR000805">
    <property type="entry name" value="Glyco_hydro_26"/>
</dbReference>
<evidence type="ECO:0000256" key="5">
    <source>
        <dbReference type="SAM" id="SignalP"/>
    </source>
</evidence>
<dbReference type="Pfam" id="PF16990">
    <property type="entry name" value="CBM_35"/>
    <property type="match status" value="1"/>
</dbReference>
<feature type="signal peptide" evidence="5">
    <location>
        <begin position="1"/>
        <end position="20"/>
    </location>
</feature>
<sequence>MNLIILILLLLLLSIKFSISKKIIYEAEDGILNNIKIYKNIPNYSGKGYVGLFEKDGDSVTITINITEIGYYNIYISYLANLGTKTNDIIINGQDSISFEFPENTKFEEVLIGCFYLKKGDIEIIFKKNWGWMYIDYLAIENVEQTKIDFSKFDKNLVNPNATASAKKLYQYLLNNYGKKIISGQTGKAGEFCEEYANGEIDYIQKLTNKMPALWNTDFIFESKDIKDQFQMPNYVQNGLNWWKKYNGKGILSIQWHWNMKGKMDESPSFYSNDSTFDIEQAVIENTWEYNKVIVDIDHIASILKQLQDVNMPVIWRPLHENDGNWFWWGGSEHSKACSELWKLLYKKLVYEHNINNLIWLWNGKLDENTPYEYIDLVGLDIYSTTHGSHRNEYIKALTFFNNTKMIVLSENGKIPDIDKCVEEEAWWGYFMTWNQEYILTEDYNDKEFVKSVYNNSYNFIM</sequence>
<dbReference type="InterPro" id="IPR005084">
    <property type="entry name" value="CBM6"/>
</dbReference>
<dbReference type="GO" id="GO:0006080">
    <property type="term" value="P:substituted mannan metabolic process"/>
    <property type="evidence" value="ECO:0007669"/>
    <property type="project" value="InterPro"/>
</dbReference>
<dbReference type="PRINTS" id="PR00739">
    <property type="entry name" value="GLHYDRLASE26"/>
</dbReference>
<feature type="domain" description="GH26" evidence="6">
    <location>
        <begin position="164"/>
        <end position="462"/>
    </location>
</feature>
<keyword evidence="8" id="KW-1185">Reference proteome</keyword>
<dbReference type="Gene3D" id="2.60.120.260">
    <property type="entry name" value="Galactose-binding domain-like"/>
    <property type="match status" value="1"/>
</dbReference>
<comment type="caution">
    <text evidence="7">The sequence shown here is derived from an EMBL/GenBank/DDBJ whole genome shotgun (WGS) entry which is preliminary data.</text>
</comment>
<dbReference type="Gene3D" id="3.20.20.80">
    <property type="entry name" value="Glycosidases"/>
    <property type="match status" value="1"/>
</dbReference>
<reference evidence="7 8" key="1">
    <citation type="submission" date="2016-08" db="EMBL/GenBank/DDBJ databases">
        <title>A Parts List for Fungal Cellulosomes Revealed by Comparative Genomics.</title>
        <authorList>
            <consortium name="DOE Joint Genome Institute"/>
            <person name="Haitjema C.H."/>
            <person name="Gilmore S.P."/>
            <person name="Henske J.K."/>
            <person name="Solomon K.V."/>
            <person name="De Groot R."/>
            <person name="Kuo A."/>
            <person name="Mondo S.J."/>
            <person name="Salamov A.A."/>
            <person name="Labutti K."/>
            <person name="Zhao Z."/>
            <person name="Chiniquy J."/>
            <person name="Barry K."/>
            <person name="Brewer H.M."/>
            <person name="Purvine S.O."/>
            <person name="Wright A.T."/>
            <person name="Boxma B."/>
            <person name="Van Alen T."/>
            <person name="Hackstein J.H."/>
            <person name="Baker S.E."/>
            <person name="Grigoriev I.V."/>
            <person name="O'Malley M.A."/>
        </authorList>
    </citation>
    <scope>NUCLEOTIDE SEQUENCE [LARGE SCALE GENOMIC DNA]</scope>
    <source>
        <strain evidence="7 8">G1</strain>
    </source>
</reference>
<feature type="chain" id="PRO_5013367847" description="GH26 domain-containing protein" evidence="5">
    <location>
        <begin position="21"/>
        <end position="462"/>
    </location>
</feature>
<name>A0A1Y2B1P7_9FUNG</name>
<evidence type="ECO:0000256" key="4">
    <source>
        <dbReference type="PROSITE-ProRule" id="PRU01100"/>
    </source>
</evidence>
<accession>A0A1Y2B1P7</accession>
<dbReference type="PROSITE" id="PS51764">
    <property type="entry name" value="GH26"/>
    <property type="match status" value="1"/>
</dbReference>
<comment type="similarity">
    <text evidence="1 4">Belongs to the glycosyl hydrolase 26 family.</text>
</comment>
<dbReference type="PANTHER" id="PTHR40079">
    <property type="entry name" value="MANNAN ENDO-1,4-BETA-MANNOSIDASE E-RELATED"/>
    <property type="match status" value="1"/>
</dbReference>
<keyword evidence="3 4" id="KW-0326">Glycosidase</keyword>
<proteinExistence type="inferred from homology"/>
<keyword evidence="2 4" id="KW-0378">Hydrolase</keyword>
<dbReference type="InterPro" id="IPR017853">
    <property type="entry name" value="GH"/>
</dbReference>
<evidence type="ECO:0000259" key="6">
    <source>
        <dbReference type="PROSITE" id="PS51764"/>
    </source>
</evidence>
<dbReference type="CDD" id="cd04086">
    <property type="entry name" value="CBM35_mannanase-like"/>
    <property type="match status" value="1"/>
</dbReference>
<evidence type="ECO:0000313" key="8">
    <source>
        <dbReference type="Proteomes" id="UP000193920"/>
    </source>
</evidence>
<protein>
    <recommendedName>
        <fullName evidence="6">GH26 domain-containing protein</fullName>
    </recommendedName>
</protein>
<evidence type="ECO:0000256" key="2">
    <source>
        <dbReference type="ARBA" id="ARBA00022801"/>
    </source>
</evidence>
<dbReference type="InterPro" id="IPR022790">
    <property type="entry name" value="GH26_dom"/>
</dbReference>
<dbReference type="GO" id="GO:0016985">
    <property type="term" value="F:mannan endo-1,4-beta-mannosidase activity"/>
    <property type="evidence" value="ECO:0007669"/>
    <property type="project" value="InterPro"/>
</dbReference>
<dbReference type="AlphaFoldDB" id="A0A1Y2B1P7"/>
<evidence type="ECO:0000256" key="3">
    <source>
        <dbReference type="ARBA" id="ARBA00023295"/>
    </source>
</evidence>
<dbReference type="EMBL" id="MCOG01000184">
    <property type="protein sequence ID" value="ORY28664.1"/>
    <property type="molecule type" value="Genomic_DNA"/>
</dbReference>